<reference evidence="1" key="1">
    <citation type="submission" date="2021-01" db="EMBL/GenBank/DDBJ databases">
        <authorList>
            <consortium name="Aspergillus chevalieri M1 genome sequencing consortium"/>
            <person name="Kazuki M."/>
            <person name="Futagami T."/>
        </authorList>
    </citation>
    <scope>NUCLEOTIDE SEQUENCE</scope>
    <source>
        <strain evidence="1">M1</strain>
    </source>
</reference>
<evidence type="ECO:0000313" key="2">
    <source>
        <dbReference type="Proteomes" id="UP000637239"/>
    </source>
</evidence>
<dbReference type="Proteomes" id="UP000637239">
    <property type="component" value="Chromosome 7"/>
</dbReference>
<dbReference type="RefSeq" id="XP_043139999.1">
    <property type="nucleotide sequence ID" value="XM_043282640.1"/>
</dbReference>
<dbReference type="AlphaFoldDB" id="A0A7R7VVD4"/>
<name>A0A7R7VVD4_ASPCH</name>
<dbReference type="EMBL" id="AP024422">
    <property type="protein sequence ID" value="BCR91477.1"/>
    <property type="molecule type" value="Genomic_DNA"/>
</dbReference>
<accession>A0A7R7VVD4</accession>
<organism evidence="1 2">
    <name type="scientific">Aspergillus chevalieri</name>
    <name type="common">Eurotium chevalieri</name>
    <dbReference type="NCBI Taxonomy" id="182096"/>
    <lineage>
        <taxon>Eukaryota</taxon>
        <taxon>Fungi</taxon>
        <taxon>Dikarya</taxon>
        <taxon>Ascomycota</taxon>
        <taxon>Pezizomycotina</taxon>
        <taxon>Eurotiomycetes</taxon>
        <taxon>Eurotiomycetidae</taxon>
        <taxon>Eurotiales</taxon>
        <taxon>Aspergillaceae</taxon>
        <taxon>Aspergillus</taxon>
        <taxon>Aspergillus subgen. Aspergillus</taxon>
    </lineage>
</organism>
<dbReference type="KEGG" id="ache:ACHE_70320S"/>
<gene>
    <name evidence="1" type="ORF">ACHE_70320S</name>
</gene>
<dbReference type="InterPro" id="IPR023213">
    <property type="entry name" value="CAT-like_dom_sf"/>
</dbReference>
<dbReference type="GeneID" id="66985835"/>
<dbReference type="Pfam" id="PF02458">
    <property type="entry name" value="Transferase"/>
    <property type="match status" value="1"/>
</dbReference>
<keyword evidence="2" id="KW-1185">Reference proteome</keyword>
<sequence length="156" mass="17130">MTGSTAKITITATHVVHSQHRITLQDPFVLGPFDQLGHFATPVNAVWIYESSSSVSLIPLERLHKAISRLLDYYPQLTGRLHIDTETDVRSMTRLGSGIHLLEATCDAPLRSFAGRSSSSDRESSVFNFPGIGNGLLAPWDISLEGAQRDPVFTIQ</sequence>
<protein>
    <submittedName>
        <fullName evidence="1">Uncharacterized protein</fullName>
    </submittedName>
</protein>
<proteinExistence type="predicted"/>
<dbReference type="Gene3D" id="3.30.559.10">
    <property type="entry name" value="Chloramphenicol acetyltransferase-like domain"/>
    <property type="match status" value="1"/>
</dbReference>
<evidence type="ECO:0000313" key="1">
    <source>
        <dbReference type="EMBL" id="BCR91477.1"/>
    </source>
</evidence>
<reference evidence="1" key="2">
    <citation type="submission" date="2021-02" db="EMBL/GenBank/DDBJ databases">
        <title>Aspergillus chevalieri M1 genome sequence.</title>
        <authorList>
            <person name="Kadooka C."/>
            <person name="Mori K."/>
            <person name="Futagami T."/>
        </authorList>
    </citation>
    <scope>NUCLEOTIDE SEQUENCE</scope>
    <source>
        <strain evidence="1">M1</strain>
    </source>
</reference>